<reference evidence="2 3" key="1">
    <citation type="submission" date="2019-11" db="EMBL/GenBank/DDBJ databases">
        <title>Novel species isolated from a subtropical stream in China.</title>
        <authorList>
            <person name="Lu H."/>
        </authorList>
    </citation>
    <scope>NUCLEOTIDE SEQUENCE [LARGE SCALE GENOMIC DNA]</scope>
    <source>
        <strain evidence="2 3">FT92W</strain>
    </source>
</reference>
<keyword evidence="3" id="KW-1185">Reference proteome</keyword>
<sequence>MRLPAAPAGRFVATGAAAAPPSAIVRLSPESLVAARQAQADDAMPPFPVRFKDVGAAMLRQFNTGAAVPATQAALPDNVDNKFTLGIVTRSGVKVDLTLASLEDGMTLQVSASAELSDAERGALSRLAEGFQAAIDGMAAGEPQIRLGALTRFDAKALQSVELHAEVKQAAGTQSLAFRTDDKQRKVSFDGPDGSAEVAVDTSQSASQGTKQQQAKAIDSYLKQFDQAVERGHGDVRLMTMFKDAFADMNRTSARDEARDTGLSLPGQWPLAAEDHAVLTGLADFSASVTQTPKWSNPLRSAEKDSFSYSVSQQTHIDGARRDERTVSQTQQARLAAQFHAPVKKGGALKLDVTPPSQTYEYHRIDDAADSNVELGYRDGRLFKAALRQSASQSERIQTYAMGKLVSDKTIPGQQTLVLDLMASLAPYQAGDDGRADDTRAAREARRQQALDALNDDMLLLAAPDALMARRRAVP</sequence>
<evidence type="ECO:0000256" key="1">
    <source>
        <dbReference type="SAM" id="MobiDB-lite"/>
    </source>
</evidence>
<dbReference type="RefSeq" id="WP_154374738.1">
    <property type="nucleotide sequence ID" value="NZ_WKJJ01000008.1"/>
</dbReference>
<organism evidence="2 3">
    <name type="scientific">Pseudoduganella rivuli</name>
    <dbReference type="NCBI Taxonomy" id="2666085"/>
    <lineage>
        <taxon>Bacteria</taxon>
        <taxon>Pseudomonadati</taxon>
        <taxon>Pseudomonadota</taxon>
        <taxon>Betaproteobacteria</taxon>
        <taxon>Burkholderiales</taxon>
        <taxon>Oxalobacteraceae</taxon>
        <taxon>Telluria group</taxon>
        <taxon>Pseudoduganella</taxon>
    </lineage>
</organism>
<dbReference type="EMBL" id="WKJJ01000008">
    <property type="protein sequence ID" value="MRV72791.1"/>
    <property type="molecule type" value="Genomic_DNA"/>
</dbReference>
<evidence type="ECO:0008006" key="4">
    <source>
        <dbReference type="Google" id="ProtNLM"/>
    </source>
</evidence>
<gene>
    <name evidence="2" type="ORF">GJ700_13850</name>
</gene>
<feature type="compositionally biased region" description="Polar residues" evidence="1">
    <location>
        <begin position="201"/>
        <end position="212"/>
    </location>
</feature>
<dbReference type="Proteomes" id="UP000446768">
    <property type="component" value="Unassembled WGS sequence"/>
</dbReference>
<evidence type="ECO:0000313" key="3">
    <source>
        <dbReference type="Proteomes" id="UP000446768"/>
    </source>
</evidence>
<protein>
    <recommendedName>
        <fullName evidence="4">Lactate dehydrogenase</fullName>
    </recommendedName>
</protein>
<proteinExistence type="predicted"/>
<name>A0A7X2IMY0_9BURK</name>
<accession>A0A7X2IMY0</accession>
<evidence type="ECO:0000313" key="2">
    <source>
        <dbReference type="EMBL" id="MRV72791.1"/>
    </source>
</evidence>
<comment type="caution">
    <text evidence="2">The sequence shown here is derived from an EMBL/GenBank/DDBJ whole genome shotgun (WGS) entry which is preliminary data.</text>
</comment>
<dbReference type="AlphaFoldDB" id="A0A7X2IMY0"/>
<feature type="region of interest" description="Disordered" evidence="1">
    <location>
        <begin position="182"/>
        <end position="212"/>
    </location>
</feature>